<dbReference type="PANTHER" id="PTHR43798">
    <property type="entry name" value="MONOACYLGLYCEROL LIPASE"/>
    <property type="match status" value="1"/>
</dbReference>
<organism evidence="2 3">
    <name type="scientific">Aspergillus awamori</name>
    <name type="common">Black koji mold</name>
    <dbReference type="NCBI Taxonomy" id="105351"/>
    <lineage>
        <taxon>Eukaryota</taxon>
        <taxon>Fungi</taxon>
        <taxon>Dikarya</taxon>
        <taxon>Ascomycota</taxon>
        <taxon>Pezizomycotina</taxon>
        <taxon>Eurotiomycetes</taxon>
        <taxon>Eurotiomycetidae</taxon>
        <taxon>Eurotiales</taxon>
        <taxon>Aspergillaceae</taxon>
        <taxon>Aspergillus</taxon>
    </lineage>
</organism>
<name>A0A401KFS4_ASPAW</name>
<keyword evidence="3" id="KW-1185">Reference proteome</keyword>
<dbReference type="STRING" id="105351.A0A401KFS4"/>
<evidence type="ECO:0000313" key="3">
    <source>
        <dbReference type="Proteomes" id="UP000286921"/>
    </source>
</evidence>
<dbReference type="Gene3D" id="3.40.50.1820">
    <property type="entry name" value="alpha/beta hydrolase"/>
    <property type="match status" value="1"/>
</dbReference>
<gene>
    <name evidence="2" type="ORF">AAWM_00937</name>
</gene>
<evidence type="ECO:0000259" key="1">
    <source>
        <dbReference type="Pfam" id="PF12697"/>
    </source>
</evidence>
<dbReference type="InterPro" id="IPR029058">
    <property type="entry name" value="AB_hydrolase_fold"/>
</dbReference>
<dbReference type="InterPro" id="IPR000073">
    <property type="entry name" value="AB_hydrolase_1"/>
</dbReference>
<dbReference type="InterPro" id="IPR050266">
    <property type="entry name" value="AB_hydrolase_sf"/>
</dbReference>
<dbReference type="PANTHER" id="PTHR43798:SF5">
    <property type="entry name" value="MONOACYLGLYCEROL LIPASE ABHD6"/>
    <property type="match status" value="1"/>
</dbReference>
<dbReference type="AlphaFoldDB" id="A0A401KFS4"/>
<dbReference type="GO" id="GO:0047372">
    <property type="term" value="F:monoacylglycerol lipase activity"/>
    <property type="evidence" value="ECO:0007669"/>
    <property type="project" value="TreeGrafter"/>
</dbReference>
<comment type="caution">
    <text evidence="2">The sequence shown here is derived from an EMBL/GenBank/DDBJ whole genome shotgun (WGS) entry which is preliminary data.</text>
</comment>
<protein>
    <submittedName>
        <fullName evidence="2">Uncharacterized protein YqjL</fullName>
    </submittedName>
</protein>
<dbReference type="EMBL" id="BDHI01000001">
    <property type="protein sequence ID" value="GCB18052.1"/>
    <property type="molecule type" value="Genomic_DNA"/>
</dbReference>
<dbReference type="SUPFAM" id="SSF53474">
    <property type="entry name" value="alpha/beta-Hydrolases"/>
    <property type="match status" value="1"/>
</dbReference>
<dbReference type="GO" id="GO:0046464">
    <property type="term" value="P:acylglycerol catabolic process"/>
    <property type="evidence" value="ECO:0007669"/>
    <property type="project" value="TreeGrafter"/>
</dbReference>
<evidence type="ECO:0000313" key="2">
    <source>
        <dbReference type="EMBL" id="GCB18052.1"/>
    </source>
</evidence>
<dbReference type="Proteomes" id="UP000286921">
    <property type="component" value="Unassembled WGS sequence"/>
</dbReference>
<dbReference type="GO" id="GO:0016020">
    <property type="term" value="C:membrane"/>
    <property type="evidence" value="ECO:0007669"/>
    <property type="project" value="TreeGrafter"/>
</dbReference>
<reference evidence="2 3" key="1">
    <citation type="submission" date="2016-09" db="EMBL/GenBank/DDBJ databases">
        <title>Aspergillus awamori IFM 58123T.</title>
        <authorList>
            <person name="Kusuya Y."/>
            <person name="Shimizu M."/>
            <person name="Takahashi H."/>
            <person name="Yaguchi T."/>
        </authorList>
    </citation>
    <scope>NUCLEOTIDE SEQUENCE [LARGE SCALE GENOMIC DNA]</scope>
    <source>
        <strain evidence="2 3">IFM 58123</strain>
    </source>
</reference>
<sequence>MSTNPLYTGTHISIGPHKLYLHLHGPPRTTQPLTIFLAGAGDVSSSYTAVIRLLSPFAPCLVYDRTGLGRSDVPDLDTKYKPSATLAASELHTLLTNAELPPPYILVGHSYGAIIAREYLHLYPADIGGMVLAEGSTEHQYKLFEDNPNLDSDLAALLGEMNFATVTGLRENAKLSREEWRERARDIARGMGMWEAERGNLVGVCKELEGKRQLQGEGLGETPLSVVMGRGWEDYQRVYEMGVKMGNGSEEQREAVRRFLGRCEEVVGEWQREQLRLSRRARLVKVDCGHQVHLVKPEVVVEEVKWVLEMIEGRSSSVFHGIVLSQLPPPTIPNQETPGLAPSQFQRKRLAFAAFFFSSSLLQLSTASLLRLLLSSYHLLKLIFFRFSFAASSPAARTLQILLSVNTRVYNISTSSISPLLHSRNGESHRLVRQSESLHHLNASLRFSLLAHTLHLFVAWFF</sequence>
<dbReference type="Pfam" id="PF12697">
    <property type="entry name" value="Abhydrolase_6"/>
    <property type="match status" value="1"/>
</dbReference>
<accession>A0A401KFS4</accession>
<feature type="domain" description="AB hydrolase-1" evidence="1">
    <location>
        <begin position="35"/>
        <end position="302"/>
    </location>
</feature>
<proteinExistence type="predicted"/>